<dbReference type="Proteomes" id="UP001519290">
    <property type="component" value="Unassembled WGS sequence"/>
</dbReference>
<reference evidence="4 5" key="1">
    <citation type="submission" date="2021-03" db="EMBL/GenBank/DDBJ databases">
        <title>Sequencing the genomes of 1000 actinobacteria strains.</title>
        <authorList>
            <person name="Klenk H.-P."/>
        </authorList>
    </citation>
    <scope>NUCLEOTIDE SEQUENCE [LARGE SCALE GENOMIC DNA]</scope>
    <source>
        <strain evidence="4 5">DSM 14566</strain>
    </source>
</reference>
<gene>
    <name evidence="4" type="ORF">JOF43_001278</name>
</gene>
<dbReference type="PROSITE" id="PS00146">
    <property type="entry name" value="BETA_LACTAMASE_A"/>
    <property type="match status" value="1"/>
</dbReference>
<dbReference type="SUPFAM" id="SSF56601">
    <property type="entry name" value="beta-lactamase/transpeptidase-like"/>
    <property type="match status" value="1"/>
</dbReference>
<keyword evidence="1" id="KW-0378">Hydrolase</keyword>
<dbReference type="EMBL" id="JAGIOD010000001">
    <property type="protein sequence ID" value="MBP2381321.1"/>
    <property type="molecule type" value="Genomic_DNA"/>
</dbReference>
<dbReference type="PANTHER" id="PTHR43283:SF11">
    <property type="entry name" value="BETA-LACTAMASE-RELATED DOMAIN-CONTAINING PROTEIN"/>
    <property type="match status" value="1"/>
</dbReference>
<dbReference type="PANTHER" id="PTHR43283">
    <property type="entry name" value="BETA-LACTAMASE-RELATED"/>
    <property type="match status" value="1"/>
</dbReference>
<name>A0ABS4WYP0_9MICO</name>
<evidence type="ECO:0000313" key="5">
    <source>
        <dbReference type="Proteomes" id="UP001519290"/>
    </source>
</evidence>
<evidence type="ECO:0000259" key="3">
    <source>
        <dbReference type="Pfam" id="PF00144"/>
    </source>
</evidence>
<protein>
    <submittedName>
        <fullName evidence="4">CubicO group peptidase (Beta-lactamase class C family)</fullName>
    </submittedName>
</protein>
<organism evidence="4 5">
    <name type="scientific">Brachybacterium sacelli</name>
    <dbReference type="NCBI Taxonomy" id="173364"/>
    <lineage>
        <taxon>Bacteria</taxon>
        <taxon>Bacillati</taxon>
        <taxon>Actinomycetota</taxon>
        <taxon>Actinomycetes</taxon>
        <taxon>Micrococcales</taxon>
        <taxon>Dermabacteraceae</taxon>
        <taxon>Brachybacterium</taxon>
    </lineage>
</organism>
<proteinExistence type="predicted"/>
<dbReference type="InterPro" id="IPR023650">
    <property type="entry name" value="Beta-lactam_class-A_AS"/>
</dbReference>
<sequence>MPADPAASEPCGVRASSSPSSSPGGRGQVDPVAREVDDLLAAARENGSFSAAAWAAGSSAGVQRSGRVGTPSRQDPRPIGPDALFDLASVTKPIVALTLLRLVDRGLLALDTRVGEALEDWPDTPITRADLRSLLTHTSGAPGPTPLWREHADRDSFLHALAHLEFTDPGTWRYSSMGFIALGLVAERATGLPLDELVAREITHPLDMHETRFGPVDPARAVATEDCPWRGRLVRGTVHDENAVVLGAPAGHAGLFGTAHDLGLLAGALLCGELLAPELQRAMLGAEDGRPLGWWPREQCTYLGEGFGDRAFGHTGFTGTGLVLDPSRDSWYCLLANRIHPSRNSQGFEEVRAAFHELLARDRTTSPPPG</sequence>
<dbReference type="InterPro" id="IPR050789">
    <property type="entry name" value="Diverse_Enzym_Activities"/>
</dbReference>
<comment type="caution">
    <text evidence="4">The sequence shown here is derived from an EMBL/GenBank/DDBJ whole genome shotgun (WGS) entry which is preliminary data.</text>
</comment>
<dbReference type="InterPro" id="IPR001466">
    <property type="entry name" value="Beta-lactam-related"/>
</dbReference>
<dbReference type="Pfam" id="PF00144">
    <property type="entry name" value="Beta-lactamase"/>
    <property type="match status" value="1"/>
</dbReference>
<feature type="domain" description="Beta-lactamase-related" evidence="3">
    <location>
        <begin position="53"/>
        <end position="342"/>
    </location>
</feature>
<evidence type="ECO:0000256" key="2">
    <source>
        <dbReference type="SAM" id="MobiDB-lite"/>
    </source>
</evidence>
<dbReference type="RefSeq" id="WP_209900377.1">
    <property type="nucleotide sequence ID" value="NZ_BAAAJW010000002.1"/>
</dbReference>
<dbReference type="Gene3D" id="3.40.710.10">
    <property type="entry name" value="DD-peptidase/beta-lactamase superfamily"/>
    <property type="match status" value="1"/>
</dbReference>
<keyword evidence="5" id="KW-1185">Reference proteome</keyword>
<dbReference type="InterPro" id="IPR012338">
    <property type="entry name" value="Beta-lactam/transpept-like"/>
</dbReference>
<evidence type="ECO:0000313" key="4">
    <source>
        <dbReference type="EMBL" id="MBP2381321.1"/>
    </source>
</evidence>
<feature type="region of interest" description="Disordered" evidence="2">
    <location>
        <begin position="1"/>
        <end position="37"/>
    </location>
</feature>
<evidence type="ECO:0000256" key="1">
    <source>
        <dbReference type="ARBA" id="ARBA00022801"/>
    </source>
</evidence>
<accession>A0ABS4WYP0</accession>